<proteinExistence type="predicted"/>
<dbReference type="GeneID" id="30179057"/>
<dbReference type="Gene3D" id="3.10.20.250">
    <property type="entry name" value="YML108W-like"/>
    <property type="match status" value="1"/>
</dbReference>
<protein>
    <submittedName>
        <fullName evidence="1">Uncharacterized protein</fullName>
    </submittedName>
</protein>
<dbReference type="Proteomes" id="UP000094455">
    <property type="component" value="Unassembled WGS sequence"/>
</dbReference>
<gene>
    <name evidence="1" type="ORF">PICMEDRAFT_24938</name>
</gene>
<feature type="non-terminal residue" evidence="1">
    <location>
        <position position="1"/>
    </location>
</feature>
<evidence type="ECO:0000313" key="1">
    <source>
        <dbReference type="EMBL" id="ODQ48442.1"/>
    </source>
</evidence>
<dbReference type="AlphaFoldDB" id="A0A1E3NQW1"/>
<accession>A0A1E3NQW1</accession>
<sequence>ESDMEELLIRQVRTLDDVNEFFDEFDGVVAVPNEGHLKYEVGSDGLCVVLVDSVGLKEKVVTFVREYM</sequence>
<name>A0A1E3NQW1_9ASCO</name>
<reference evidence="1 2" key="1">
    <citation type="journal article" date="2016" name="Proc. Natl. Acad. Sci. U.S.A.">
        <title>Comparative genomics of biotechnologically important yeasts.</title>
        <authorList>
            <person name="Riley R."/>
            <person name="Haridas S."/>
            <person name="Wolfe K.H."/>
            <person name="Lopes M.R."/>
            <person name="Hittinger C.T."/>
            <person name="Goeker M."/>
            <person name="Salamov A.A."/>
            <person name="Wisecaver J.H."/>
            <person name="Long T.M."/>
            <person name="Calvey C.H."/>
            <person name="Aerts A.L."/>
            <person name="Barry K.W."/>
            <person name="Choi C."/>
            <person name="Clum A."/>
            <person name="Coughlan A.Y."/>
            <person name="Deshpande S."/>
            <person name="Douglass A.P."/>
            <person name="Hanson S.J."/>
            <person name="Klenk H.-P."/>
            <person name="LaButti K.M."/>
            <person name="Lapidus A."/>
            <person name="Lindquist E.A."/>
            <person name="Lipzen A.M."/>
            <person name="Meier-Kolthoff J.P."/>
            <person name="Ohm R.A."/>
            <person name="Otillar R.P."/>
            <person name="Pangilinan J.L."/>
            <person name="Peng Y."/>
            <person name="Rokas A."/>
            <person name="Rosa C.A."/>
            <person name="Scheuner C."/>
            <person name="Sibirny A.A."/>
            <person name="Slot J.C."/>
            <person name="Stielow J.B."/>
            <person name="Sun H."/>
            <person name="Kurtzman C.P."/>
            <person name="Blackwell M."/>
            <person name="Grigoriev I.V."/>
            <person name="Jeffries T.W."/>
        </authorList>
    </citation>
    <scope>NUCLEOTIDE SEQUENCE [LARGE SCALE GENOMIC DNA]</scope>
    <source>
        <strain evidence="1 2">NRRL Y-2026</strain>
    </source>
</reference>
<dbReference type="RefSeq" id="XP_019019555.1">
    <property type="nucleotide sequence ID" value="XM_019162370.1"/>
</dbReference>
<dbReference type="InterPro" id="IPR015080">
    <property type="entry name" value="DUF1892"/>
</dbReference>
<evidence type="ECO:0000313" key="2">
    <source>
        <dbReference type="Proteomes" id="UP000094455"/>
    </source>
</evidence>
<feature type="non-terminal residue" evidence="1">
    <location>
        <position position="68"/>
    </location>
</feature>
<dbReference type="InterPro" id="IPR035946">
    <property type="entry name" value="YML108W-like_sf"/>
</dbReference>
<dbReference type="OrthoDB" id="4035606at2759"/>
<keyword evidence="2" id="KW-1185">Reference proteome</keyword>
<dbReference type="Pfam" id="PF08987">
    <property type="entry name" value="DUF1892"/>
    <property type="match status" value="1"/>
</dbReference>
<organism evidence="1 2">
    <name type="scientific">Pichia membranifaciens NRRL Y-2026</name>
    <dbReference type="NCBI Taxonomy" id="763406"/>
    <lineage>
        <taxon>Eukaryota</taxon>
        <taxon>Fungi</taxon>
        <taxon>Dikarya</taxon>
        <taxon>Ascomycota</taxon>
        <taxon>Saccharomycotina</taxon>
        <taxon>Pichiomycetes</taxon>
        <taxon>Pichiales</taxon>
        <taxon>Pichiaceae</taxon>
        <taxon>Pichia</taxon>
    </lineage>
</organism>
<dbReference type="SUPFAM" id="SSF89975">
    <property type="entry name" value="Hypothetical protein Yml108w"/>
    <property type="match status" value="1"/>
</dbReference>
<dbReference type="EMBL" id="KV454001">
    <property type="protein sequence ID" value="ODQ48442.1"/>
    <property type="molecule type" value="Genomic_DNA"/>
</dbReference>